<comment type="caution">
    <text evidence="8">The sequence shown here is derived from an EMBL/GenBank/DDBJ whole genome shotgun (WGS) entry which is preliminary data.</text>
</comment>
<dbReference type="InterPro" id="IPR011009">
    <property type="entry name" value="Kinase-like_dom_sf"/>
</dbReference>
<dbReference type="PROSITE" id="PS00108">
    <property type="entry name" value="PROTEIN_KINASE_ST"/>
    <property type="match status" value="1"/>
</dbReference>
<organism evidence="8 9">
    <name type="scientific">Microterricola pindariensis</name>
    <dbReference type="NCBI Taxonomy" id="478010"/>
    <lineage>
        <taxon>Bacteria</taxon>
        <taxon>Bacillati</taxon>
        <taxon>Actinomycetota</taxon>
        <taxon>Actinomycetes</taxon>
        <taxon>Micrococcales</taxon>
        <taxon>Microbacteriaceae</taxon>
        <taxon>Microterricola</taxon>
    </lineage>
</organism>
<evidence type="ECO:0000256" key="2">
    <source>
        <dbReference type="ARBA" id="ARBA00022527"/>
    </source>
</evidence>
<keyword evidence="3" id="KW-0808">Transferase</keyword>
<gene>
    <name evidence="8" type="ORF">GY24_10910</name>
</gene>
<evidence type="ECO:0000256" key="3">
    <source>
        <dbReference type="ARBA" id="ARBA00022679"/>
    </source>
</evidence>
<dbReference type="PROSITE" id="PS50011">
    <property type="entry name" value="PROTEIN_KINASE_DOM"/>
    <property type="match status" value="1"/>
</dbReference>
<dbReference type="SUPFAM" id="SSF56112">
    <property type="entry name" value="Protein kinase-like (PK-like)"/>
    <property type="match status" value="1"/>
</dbReference>
<dbReference type="PANTHER" id="PTHR43289">
    <property type="entry name" value="MITOGEN-ACTIVATED PROTEIN KINASE KINASE KINASE 20-RELATED"/>
    <property type="match status" value="1"/>
</dbReference>
<dbReference type="EC" id="2.7.11.1" evidence="1"/>
<reference evidence="8 9" key="1">
    <citation type="journal article" date="2008" name="Int. J. Syst. Evol. Microbiol.">
        <title>Leifsonia pindariensis sp. nov., isolated from the Pindari glacier of the Indian Himalayas, and emended description of the genus Leifsonia.</title>
        <authorList>
            <person name="Reddy G.S."/>
            <person name="Prabagaran S.R."/>
            <person name="Shivaji S."/>
        </authorList>
    </citation>
    <scope>NUCLEOTIDE SEQUENCE [LARGE SCALE GENOMIC DNA]</scope>
    <source>
        <strain evidence="8 9">PON 10</strain>
    </source>
</reference>
<dbReference type="InterPro" id="IPR008271">
    <property type="entry name" value="Ser/Thr_kinase_AS"/>
</dbReference>
<dbReference type="InterPro" id="IPR000719">
    <property type="entry name" value="Prot_kinase_dom"/>
</dbReference>
<evidence type="ECO:0000313" key="9">
    <source>
        <dbReference type="Proteomes" id="UP000237755"/>
    </source>
</evidence>
<keyword evidence="4" id="KW-0547">Nucleotide-binding</keyword>
<evidence type="ECO:0000256" key="6">
    <source>
        <dbReference type="ARBA" id="ARBA00022840"/>
    </source>
</evidence>
<keyword evidence="6" id="KW-0067">ATP-binding</keyword>
<proteinExistence type="predicted"/>
<protein>
    <recommendedName>
        <fullName evidence="1">non-specific serine/threonine protein kinase</fullName>
        <ecNumber evidence="1">2.7.11.1</ecNumber>
    </recommendedName>
</protein>
<dbReference type="Gene3D" id="1.10.510.10">
    <property type="entry name" value="Transferase(Phosphotransferase) domain 1"/>
    <property type="match status" value="1"/>
</dbReference>
<sequence length="447" mass="49449">MLNMATYIRDVQIEQGGQGCVWRGRDVEGTEVALKYIRTSEGSEPTDEQMRRFEREISCQSTLRHPGIMPILAADFSDADPYFVMPLAESSLSELIGAHPDGIPEDQAVELFRKILDAVVYAHSEQVLHRDIKPANVLILDGEPRLSDFGLGRRWDSESTKLTKTNFGMGTFAYSAPEQLADGHSADARADIYALGRLFYEMLTGKVAFLGVDMDLIPGRYRYFLTTAMQVSSDKRHASAIDMSRQFQAITRDEPKGPESTGSVRELAELVNAGDSTKVAELAQLLMLHSGDPIVNLQEVVFIPAPVLEQLATLEPDAFRAAILAFDRFAAGRHPWSFTDTIARFLRDAFVAGDDIEVRRVIIVRLLRLGSSHNRFFVRERLLEVLRLVASDPTYTPVLIDVFANNQDVIPFSRAELLLLKLPASVSALIAGNAVPAAGEGAGPRFK</sequence>
<dbReference type="Proteomes" id="UP000237755">
    <property type="component" value="Unassembled WGS sequence"/>
</dbReference>
<accession>A0ABX5AUE4</accession>
<evidence type="ECO:0000256" key="5">
    <source>
        <dbReference type="ARBA" id="ARBA00022777"/>
    </source>
</evidence>
<evidence type="ECO:0000259" key="7">
    <source>
        <dbReference type="PROSITE" id="PS50011"/>
    </source>
</evidence>
<dbReference type="SMART" id="SM00220">
    <property type="entry name" value="S_TKc"/>
    <property type="match status" value="1"/>
</dbReference>
<dbReference type="Pfam" id="PF00069">
    <property type="entry name" value="Pkinase"/>
    <property type="match status" value="1"/>
</dbReference>
<evidence type="ECO:0000256" key="1">
    <source>
        <dbReference type="ARBA" id="ARBA00012513"/>
    </source>
</evidence>
<keyword evidence="5" id="KW-0418">Kinase</keyword>
<evidence type="ECO:0000313" key="8">
    <source>
        <dbReference type="EMBL" id="PPL17962.1"/>
    </source>
</evidence>
<name>A0ABX5AUE4_9MICO</name>
<dbReference type="EMBL" id="MPZN01000034">
    <property type="protein sequence ID" value="PPL17962.1"/>
    <property type="molecule type" value="Genomic_DNA"/>
</dbReference>
<evidence type="ECO:0000256" key="4">
    <source>
        <dbReference type="ARBA" id="ARBA00022741"/>
    </source>
</evidence>
<dbReference type="CDD" id="cd14014">
    <property type="entry name" value="STKc_PknB_like"/>
    <property type="match status" value="1"/>
</dbReference>
<keyword evidence="2" id="KW-0723">Serine/threonine-protein kinase</keyword>
<keyword evidence="9" id="KW-1185">Reference proteome</keyword>
<dbReference type="PANTHER" id="PTHR43289:SF6">
    <property type="entry name" value="SERINE_THREONINE-PROTEIN KINASE NEKL-3"/>
    <property type="match status" value="1"/>
</dbReference>
<feature type="domain" description="Protein kinase" evidence="7">
    <location>
        <begin position="7"/>
        <end position="295"/>
    </location>
</feature>